<organism evidence="2">
    <name type="scientific">viral metagenome</name>
    <dbReference type="NCBI Taxonomy" id="1070528"/>
    <lineage>
        <taxon>unclassified sequences</taxon>
        <taxon>metagenomes</taxon>
        <taxon>organismal metagenomes</taxon>
    </lineage>
</organism>
<dbReference type="Gene3D" id="3.90.75.20">
    <property type="match status" value="1"/>
</dbReference>
<dbReference type="SUPFAM" id="SSF54060">
    <property type="entry name" value="His-Me finger endonucleases"/>
    <property type="match status" value="1"/>
</dbReference>
<evidence type="ECO:0000259" key="1">
    <source>
        <dbReference type="Pfam" id="PF13392"/>
    </source>
</evidence>
<keyword evidence="2" id="KW-0255">Endonuclease</keyword>
<keyword evidence="2" id="KW-0540">Nuclease</keyword>
<dbReference type="AlphaFoldDB" id="A0A6M3KEV6"/>
<feature type="domain" description="HNH nuclease" evidence="1">
    <location>
        <begin position="9"/>
        <end position="37"/>
    </location>
</feature>
<name>A0A6M3KEV6_9ZZZZ</name>
<reference evidence="2" key="1">
    <citation type="submission" date="2020-03" db="EMBL/GenBank/DDBJ databases">
        <title>The deep terrestrial virosphere.</title>
        <authorList>
            <person name="Holmfeldt K."/>
            <person name="Nilsson E."/>
            <person name="Simone D."/>
            <person name="Lopez-Fernandez M."/>
            <person name="Wu X."/>
            <person name="de Brujin I."/>
            <person name="Lundin D."/>
            <person name="Andersson A."/>
            <person name="Bertilsson S."/>
            <person name="Dopson M."/>
        </authorList>
    </citation>
    <scope>NUCLEOTIDE SEQUENCE</scope>
    <source>
        <strain evidence="2">MM415A00762</strain>
    </source>
</reference>
<gene>
    <name evidence="2" type="ORF">MM415A00762_0001</name>
</gene>
<dbReference type="EMBL" id="MT142411">
    <property type="protein sequence ID" value="QJA80194.1"/>
    <property type="molecule type" value="Genomic_DNA"/>
</dbReference>
<evidence type="ECO:0000313" key="2">
    <source>
        <dbReference type="EMBL" id="QJA80194.1"/>
    </source>
</evidence>
<dbReference type="Pfam" id="PF13392">
    <property type="entry name" value="HNH_3"/>
    <property type="match status" value="1"/>
</dbReference>
<sequence length="80" mass="8974">MVSPIHDLKGKYVHHIDGDPANNTLDNFAVVTPKQHRLIHVLMGGYKPIQGGPPRNRVKDLPALIALYNEGIWIETYCTD</sequence>
<dbReference type="InterPro" id="IPR044925">
    <property type="entry name" value="His-Me_finger_sf"/>
</dbReference>
<keyword evidence="2" id="KW-0378">Hydrolase</keyword>
<protein>
    <submittedName>
        <fullName evidence="2">Putative homing endonuclease</fullName>
    </submittedName>
</protein>
<dbReference type="GO" id="GO:0004519">
    <property type="term" value="F:endonuclease activity"/>
    <property type="evidence" value="ECO:0007669"/>
    <property type="project" value="UniProtKB-KW"/>
</dbReference>
<dbReference type="CDD" id="cd00085">
    <property type="entry name" value="HNHc"/>
    <property type="match status" value="1"/>
</dbReference>
<dbReference type="InterPro" id="IPR003615">
    <property type="entry name" value="HNH_nuc"/>
</dbReference>
<proteinExistence type="predicted"/>
<accession>A0A6M3KEV6</accession>